<evidence type="ECO:0000256" key="3">
    <source>
        <dbReference type="ARBA" id="ARBA00023004"/>
    </source>
</evidence>
<dbReference type="PANTHER" id="PTHR24305:SF227">
    <property type="entry name" value="P450, PUTATIVE (EUROFUNG)-RELATED"/>
    <property type="match status" value="1"/>
</dbReference>
<dbReference type="InterPro" id="IPR002401">
    <property type="entry name" value="Cyt_P450_E_grp-I"/>
</dbReference>
<proteinExistence type="predicted"/>
<sequence>MDKVVLVFVSWGAATALESGRLALTITSLALFWAVWTTFVYPHRVSPLRRLPEPEGAHWLLGHAPRLVGPTAGGPFREWITQMDHDGLIRYRFAFNRERLLVASPRALAEVLVTRSYDFRKPAAVRTTLSRVLGNGLLLAEGEEHRRQRRGLQAAFHFRHIKRLYPIFWDKAGSVVRAMTAACGEQGRAVLELNSWASRCTLDIMGVAGMGCEFGAVEDGDDSDLMPAYVSLSTPSSDARLLLVLGSFLPGWLVRRIPLRRNGVVDLAASRIRAVCRRVIREKRARLMSREMKTMEGEEKQRDGDMLSVMLSGGLFSDEELTDQFMTLLAAGHDTTASALTWVAYQMARHPDIQSRLRDEVRSRLPPPPPSLSSSSSSSSSSKRDEGQEAEEKVVTSSQVDGMPYLQAVCSEVLRTYSPVPMTMREAVRDTVIQGQRVPRGTKVVVSPWATNVDGRIWGADAGEFKPERWLLHQRGRFLSRGNGHEDSSLRSYGNNDDDDDDDDSISNYGFLTFLHGPRSCIGANFARAELACLVAAWVGSFAFELVDERLMDEKRLDFKMGVTARPAGGMPLRVRVVEGW</sequence>
<evidence type="ECO:0000256" key="1">
    <source>
        <dbReference type="ARBA" id="ARBA00022617"/>
    </source>
</evidence>
<keyword evidence="6" id="KW-1133">Transmembrane helix</keyword>
<dbReference type="PRINTS" id="PR00385">
    <property type="entry name" value="P450"/>
</dbReference>
<evidence type="ECO:0000256" key="5">
    <source>
        <dbReference type="SAM" id="MobiDB-lite"/>
    </source>
</evidence>
<feature type="region of interest" description="Disordered" evidence="5">
    <location>
        <begin position="360"/>
        <end position="398"/>
    </location>
</feature>
<keyword evidence="6" id="KW-0812">Transmembrane</keyword>
<dbReference type="EMBL" id="LKCN02000002">
    <property type="protein sequence ID" value="RCI15717.1"/>
    <property type="molecule type" value="Genomic_DNA"/>
</dbReference>
<dbReference type="InterPro" id="IPR036396">
    <property type="entry name" value="Cyt_P450_sf"/>
</dbReference>
<dbReference type="Proteomes" id="UP000253664">
    <property type="component" value="Unassembled WGS sequence"/>
</dbReference>
<dbReference type="STRING" id="1330021.A0A367LMV2"/>
<accession>A0A367LMV2</accession>
<dbReference type="OrthoDB" id="1470350at2759"/>
<evidence type="ECO:0008006" key="9">
    <source>
        <dbReference type="Google" id="ProtNLM"/>
    </source>
</evidence>
<evidence type="ECO:0000256" key="6">
    <source>
        <dbReference type="SAM" id="Phobius"/>
    </source>
</evidence>
<dbReference type="InterPro" id="IPR050121">
    <property type="entry name" value="Cytochrome_P450_monoxygenase"/>
</dbReference>
<reference evidence="7 8" key="1">
    <citation type="journal article" date="2015" name="BMC Genomics">
        <title>Insights from the genome of Ophiocordyceps polyrhachis-furcata to pathogenicity and host specificity in insect fungi.</title>
        <authorList>
            <person name="Wichadakul D."/>
            <person name="Kobmoo N."/>
            <person name="Ingsriswang S."/>
            <person name="Tangphatsornruang S."/>
            <person name="Chantasingh D."/>
            <person name="Luangsa-ard J.J."/>
            <person name="Eurwilaichitr L."/>
        </authorList>
    </citation>
    <scope>NUCLEOTIDE SEQUENCE [LARGE SCALE GENOMIC DNA]</scope>
    <source>
        <strain evidence="7 8">BCC 54312</strain>
    </source>
</reference>
<keyword evidence="8" id="KW-1185">Reference proteome</keyword>
<dbReference type="PRINTS" id="PR00463">
    <property type="entry name" value="EP450I"/>
</dbReference>
<evidence type="ECO:0000313" key="7">
    <source>
        <dbReference type="EMBL" id="RCI15717.1"/>
    </source>
</evidence>
<evidence type="ECO:0000256" key="2">
    <source>
        <dbReference type="ARBA" id="ARBA00022723"/>
    </source>
</evidence>
<comment type="cofactor">
    <cofactor evidence="4">
        <name>heme</name>
        <dbReference type="ChEBI" id="CHEBI:30413"/>
    </cofactor>
</comment>
<feature type="compositionally biased region" description="Low complexity" evidence="5">
    <location>
        <begin position="372"/>
        <end position="381"/>
    </location>
</feature>
<gene>
    <name evidence="7" type="ORF">L249_3446</name>
</gene>
<organism evidence="7 8">
    <name type="scientific">Ophiocordyceps polyrhachis-furcata BCC 54312</name>
    <dbReference type="NCBI Taxonomy" id="1330021"/>
    <lineage>
        <taxon>Eukaryota</taxon>
        <taxon>Fungi</taxon>
        <taxon>Dikarya</taxon>
        <taxon>Ascomycota</taxon>
        <taxon>Pezizomycotina</taxon>
        <taxon>Sordariomycetes</taxon>
        <taxon>Hypocreomycetidae</taxon>
        <taxon>Hypocreales</taxon>
        <taxon>Ophiocordycipitaceae</taxon>
        <taxon>Ophiocordyceps</taxon>
    </lineage>
</organism>
<dbReference type="SUPFAM" id="SSF48264">
    <property type="entry name" value="Cytochrome P450"/>
    <property type="match status" value="1"/>
</dbReference>
<dbReference type="Pfam" id="PF00067">
    <property type="entry name" value="p450"/>
    <property type="match status" value="1"/>
</dbReference>
<name>A0A367LMV2_9HYPO</name>
<evidence type="ECO:0000256" key="4">
    <source>
        <dbReference type="PIRSR" id="PIRSR602401-1"/>
    </source>
</evidence>
<dbReference type="Gene3D" id="1.10.630.10">
    <property type="entry name" value="Cytochrome P450"/>
    <property type="match status" value="1"/>
</dbReference>
<dbReference type="CDD" id="cd11069">
    <property type="entry name" value="CYP_FUM15-like"/>
    <property type="match status" value="1"/>
</dbReference>
<dbReference type="AlphaFoldDB" id="A0A367LMV2"/>
<feature type="compositionally biased region" description="Basic and acidic residues" evidence="5">
    <location>
        <begin position="382"/>
        <end position="394"/>
    </location>
</feature>
<keyword evidence="2 4" id="KW-0479">Metal-binding</keyword>
<dbReference type="GO" id="GO:0005506">
    <property type="term" value="F:iron ion binding"/>
    <property type="evidence" value="ECO:0007669"/>
    <property type="project" value="InterPro"/>
</dbReference>
<feature type="transmembrane region" description="Helical" evidence="6">
    <location>
        <begin position="26"/>
        <end position="42"/>
    </location>
</feature>
<keyword evidence="3 4" id="KW-0408">Iron</keyword>
<dbReference type="GO" id="GO:0020037">
    <property type="term" value="F:heme binding"/>
    <property type="evidence" value="ECO:0007669"/>
    <property type="project" value="InterPro"/>
</dbReference>
<dbReference type="PANTHER" id="PTHR24305">
    <property type="entry name" value="CYTOCHROME P450"/>
    <property type="match status" value="1"/>
</dbReference>
<dbReference type="GO" id="GO:0004497">
    <property type="term" value="F:monooxygenase activity"/>
    <property type="evidence" value="ECO:0007669"/>
    <property type="project" value="InterPro"/>
</dbReference>
<feature type="binding site" description="axial binding residue" evidence="4">
    <location>
        <position position="521"/>
    </location>
    <ligand>
        <name>heme</name>
        <dbReference type="ChEBI" id="CHEBI:30413"/>
    </ligand>
    <ligandPart>
        <name>Fe</name>
        <dbReference type="ChEBI" id="CHEBI:18248"/>
    </ligandPart>
</feature>
<keyword evidence="6" id="KW-0472">Membrane</keyword>
<dbReference type="GO" id="GO:0016705">
    <property type="term" value="F:oxidoreductase activity, acting on paired donors, with incorporation or reduction of molecular oxygen"/>
    <property type="evidence" value="ECO:0007669"/>
    <property type="project" value="InterPro"/>
</dbReference>
<evidence type="ECO:0000313" key="8">
    <source>
        <dbReference type="Proteomes" id="UP000253664"/>
    </source>
</evidence>
<dbReference type="InterPro" id="IPR001128">
    <property type="entry name" value="Cyt_P450"/>
</dbReference>
<comment type="caution">
    <text evidence="7">The sequence shown here is derived from an EMBL/GenBank/DDBJ whole genome shotgun (WGS) entry which is preliminary data.</text>
</comment>
<keyword evidence="1 4" id="KW-0349">Heme</keyword>
<protein>
    <recommendedName>
        <fullName evidence="9">Cytochrome P450 monooxygenase</fullName>
    </recommendedName>
</protein>